<feature type="region of interest" description="Disordered" evidence="2">
    <location>
        <begin position="50"/>
        <end position="117"/>
    </location>
</feature>
<dbReference type="PROSITE" id="PS50157">
    <property type="entry name" value="ZINC_FINGER_C2H2_2"/>
    <property type="match status" value="1"/>
</dbReference>
<name>A0A0G4FU52_9ALVE</name>
<feature type="domain" description="C2H2-type" evidence="3">
    <location>
        <begin position="151"/>
        <end position="176"/>
    </location>
</feature>
<dbReference type="PROSITE" id="PS00028">
    <property type="entry name" value="ZINC_FINGER_C2H2_1"/>
    <property type="match status" value="1"/>
</dbReference>
<protein>
    <recommendedName>
        <fullName evidence="3">C2H2-type domain-containing protein</fullName>
    </recommendedName>
</protein>
<evidence type="ECO:0000313" key="4">
    <source>
        <dbReference type="EMBL" id="CEM17828.1"/>
    </source>
</evidence>
<dbReference type="InterPro" id="IPR013087">
    <property type="entry name" value="Znf_C2H2_type"/>
</dbReference>
<evidence type="ECO:0000256" key="2">
    <source>
        <dbReference type="SAM" id="MobiDB-lite"/>
    </source>
</evidence>
<dbReference type="GO" id="GO:0008270">
    <property type="term" value="F:zinc ion binding"/>
    <property type="evidence" value="ECO:0007669"/>
    <property type="project" value="UniProtKB-KW"/>
</dbReference>
<dbReference type="EMBL" id="CDMZ01000608">
    <property type="protein sequence ID" value="CEM17828.1"/>
    <property type="molecule type" value="Genomic_DNA"/>
</dbReference>
<dbReference type="PhylomeDB" id="A0A0G4FU52"/>
<dbReference type="AlphaFoldDB" id="A0A0G4FU52"/>
<accession>A0A0G4FU52</accession>
<reference evidence="4" key="1">
    <citation type="submission" date="2014-11" db="EMBL/GenBank/DDBJ databases">
        <authorList>
            <person name="Otto D Thomas"/>
            <person name="Naeem Raeece"/>
        </authorList>
    </citation>
    <scope>NUCLEOTIDE SEQUENCE</scope>
</reference>
<evidence type="ECO:0000259" key="3">
    <source>
        <dbReference type="PROSITE" id="PS50157"/>
    </source>
</evidence>
<organism evidence="4">
    <name type="scientific">Chromera velia CCMP2878</name>
    <dbReference type="NCBI Taxonomy" id="1169474"/>
    <lineage>
        <taxon>Eukaryota</taxon>
        <taxon>Sar</taxon>
        <taxon>Alveolata</taxon>
        <taxon>Colpodellida</taxon>
        <taxon>Chromeraceae</taxon>
        <taxon>Chromera</taxon>
    </lineage>
</organism>
<gene>
    <name evidence="4" type="ORF">Cvel_18593</name>
</gene>
<keyword evidence="1" id="KW-0862">Zinc</keyword>
<keyword evidence="1" id="KW-0479">Metal-binding</keyword>
<proteinExistence type="predicted"/>
<sequence length="176" mass="19309">MRLQCGECNSFRDRLHKRETPRLLFLFAPALTAVSTAPVVRSALAASVSESELHEKAVPRSSSLQPLLDPSFSFPSTGKKNEKPGKLTQTVVRGPARAREKGTNQEVGGEGRQDKERLKASCRKDGEEVLVEIPVPVGGEGDGKVETAKFWKCNECGGLFKTEHGLHIHAAKKHRR</sequence>
<dbReference type="VEuPathDB" id="CryptoDB:Cvel_18593"/>
<evidence type="ECO:0000256" key="1">
    <source>
        <dbReference type="PROSITE-ProRule" id="PRU00042"/>
    </source>
</evidence>
<feature type="compositionally biased region" description="Basic and acidic residues" evidence="2">
    <location>
        <begin position="97"/>
        <end position="117"/>
    </location>
</feature>
<keyword evidence="1" id="KW-0863">Zinc-finger</keyword>